<sequence>LLSSAHPRSRTTRGSKPGPTGFAREHLTTRPLSRHPTVLMSNFNQSTKLRHRTPLSSVSCYLTTDRLNSTGNGFSLELQEFFLKSVTSEQLIIIRM</sequence>
<feature type="region of interest" description="Disordered" evidence="1">
    <location>
        <begin position="1"/>
        <end position="33"/>
    </location>
</feature>
<evidence type="ECO:0000256" key="1">
    <source>
        <dbReference type="SAM" id="MobiDB-lite"/>
    </source>
</evidence>
<dbReference type="AlphaFoldDB" id="A0A095ALL5"/>
<evidence type="ECO:0000313" key="2">
    <source>
        <dbReference type="EMBL" id="KGB35031.1"/>
    </source>
</evidence>
<reference evidence="2" key="1">
    <citation type="journal article" date="2012" name="Nat. Genet.">
        <title>Whole-genome sequence of Schistosoma haematobium.</title>
        <authorList>
            <person name="Young N.D."/>
            <person name="Jex A.R."/>
            <person name="Li B."/>
            <person name="Liu S."/>
            <person name="Yang L."/>
            <person name="Xiong Z."/>
            <person name="Li Y."/>
            <person name="Cantacessi C."/>
            <person name="Hall R.S."/>
            <person name="Xu X."/>
            <person name="Chen F."/>
            <person name="Wu X."/>
            <person name="Zerlotini A."/>
            <person name="Oliveira G."/>
            <person name="Hofmann A."/>
            <person name="Zhang G."/>
            <person name="Fang X."/>
            <person name="Kang Y."/>
            <person name="Campbell B.E."/>
            <person name="Loukas A."/>
            <person name="Ranganathan S."/>
            <person name="Rollinson D."/>
            <person name="Rinaldi G."/>
            <person name="Brindley P.J."/>
            <person name="Yang H."/>
            <person name="Wang J."/>
            <person name="Wang J."/>
            <person name="Gasser R.B."/>
        </authorList>
    </citation>
    <scope>NUCLEOTIDE SEQUENCE [LARGE SCALE GENOMIC DNA]</scope>
</reference>
<feature type="non-terminal residue" evidence="2">
    <location>
        <position position="96"/>
    </location>
</feature>
<gene>
    <name evidence="2" type="ORF">MS3_03268</name>
</gene>
<accession>A0A095ALL5</accession>
<feature type="non-terminal residue" evidence="2">
    <location>
        <position position="1"/>
    </location>
</feature>
<proteinExistence type="predicted"/>
<dbReference type="EMBL" id="KL250651">
    <property type="protein sequence ID" value="KGB35031.1"/>
    <property type="molecule type" value="Genomic_DNA"/>
</dbReference>
<organism evidence="2">
    <name type="scientific">Schistosoma haematobium</name>
    <name type="common">Blood fluke</name>
    <dbReference type="NCBI Taxonomy" id="6185"/>
    <lineage>
        <taxon>Eukaryota</taxon>
        <taxon>Metazoa</taxon>
        <taxon>Spiralia</taxon>
        <taxon>Lophotrochozoa</taxon>
        <taxon>Platyhelminthes</taxon>
        <taxon>Trematoda</taxon>
        <taxon>Digenea</taxon>
        <taxon>Strigeidida</taxon>
        <taxon>Schistosomatoidea</taxon>
        <taxon>Schistosomatidae</taxon>
        <taxon>Schistosoma</taxon>
    </lineage>
</organism>
<name>A0A095ALL5_SCHHA</name>
<protein>
    <submittedName>
        <fullName evidence="2">Uncharacterized protein</fullName>
    </submittedName>
</protein>